<organism evidence="1 2">
    <name type="scientific">Fusobacterium equinum</name>
    <dbReference type="NCBI Taxonomy" id="134605"/>
    <lineage>
        <taxon>Bacteria</taxon>
        <taxon>Fusobacteriati</taxon>
        <taxon>Fusobacteriota</taxon>
        <taxon>Fusobacteriia</taxon>
        <taxon>Fusobacteriales</taxon>
        <taxon>Fusobacteriaceae</taxon>
        <taxon>Fusobacterium</taxon>
    </lineage>
</organism>
<gene>
    <name evidence="1" type="ORF">HMPREF3206_01475</name>
</gene>
<dbReference type="AlphaFoldDB" id="A0A133NAH4"/>
<dbReference type="STRING" id="134605.HMPREF3206_01475"/>
<comment type="caution">
    <text evidence="1">The sequence shown here is derived from an EMBL/GenBank/DDBJ whole genome shotgun (WGS) entry which is preliminary data.</text>
</comment>
<protein>
    <submittedName>
        <fullName evidence="1">Uncharacterized protein</fullName>
    </submittedName>
</protein>
<evidence type="ECO:0000313" key="2">
    <source>
        <dbReference type="Proteomes" id="UP000070617"/>
    </source>
</evidence>
<name>A0A133NAH4_9FUSO</name>
<dbReference type="EMBL" id="LRPX01000075">
    <property type="protein sequence ID" value="KXA13298.1"/>
    <property type="molecule type" value="Genomic_DNA"/>
</dbReference>
<sequence length="101" mass="12012">MKIIITQEERDKLLQLLGNSDSILRNKLLKAKRERKSSTYKKCTNTERKIRQKLEELICANYKMSNEELIQKLNISRALFYKKYNEQAKKLRGNCQSQALF</sequence>
<evidence type="ECO:0000313" key="1">
    <source>
        <dbReference type="EMBL" id="KXA13298.1"/>
    </source>
</evidence>
<proteinExistence type="predicted"/>
<dbReference type="Proteomes" id="UP000070617">
    <property type="component" value="Unassembled WGS sequence"/>
</dbReference>
<dbReference type="PATRIC" id="fig|134605.3.peg.1461"/>
<keyword evidence="2" id="KW-1185">Reference proteome</keyword>
<reference evidence="2" key="1">
    <citation type="submission" date="2016-01" db="EMBL/GenBank/DDBJ databases">
        <authorList>
            <person name="Mitreva M."/>
            <person name="Pepin K.H."/>
            <person name="Mihindukulasuriya K.A."/>
            <person name="Fulton R."/>
            <person name="Fronick C."/>
            <person name="O'Laughlin M."/>
            <person name="Miner T."/>
            <person name="Herter B."/>
            <person name="Rosa B.A."/>
            <person name="Cordes M."/>
            <person name="Tomlinson C."/>
            <person name="Wollam A."/>
            <person name="Palsikar V.B."/>
            <person name="Mardis E.R."/>
            <person name="Wilson R.K."/>
        </authorList>
    </citation>
    <scope>NUCLEOTIDE SEQUENCE [LARGE SCALE GENOMIC DNA]</scope>
    <source>
        <strain evidence="2">CMW8396</strain>
    </source>
</reference>
<accession>A0A133NAH4</accession>